<dbReference type="AlphaFoldDB" id="A0A2T2WTX5"/>
<feature type="domain" description="Allophanate hydrolase C-terminal" evidence="1">
    <location>
        <begin position="2"/>
        <end position="121"/>
    </location>
</feature>
<sequence>MTIFVNGELMRGLSMHDMMQGANYIKDAVTAPIYRLFSIDDRYPAMVMAQPFEDGYPVPGEIYEIPHSLWPQIMANERKLGLYAGSIWLSDGHAMRGILSVRELCEGYQDISSYGGWRAYRESLQAGNK</sequence>
<dbReference type="EMBL" id="PXYX01000026">
    <property type="protein sequence ID" value="PSR25698.1"/>
    <property type="molecule type" value="Genomic_DNA"/>
</dbReference>
<keyword evidence="2" id="KW-0808">Transferase</keyword>
<evidence type="ECO:0000259" key="1">
    <source>
        <dbReference type="Pfam" id="PF21986"/>
    </source>
</evidence>
<proteinExistence type="predicted"/>
<dbReference type="InterPro" id="IPR013024">
    <property type="entry name" value="GGCT-like"/>
</dbReference>
<name>A0A2T2WTX5_SULTH</name>
<comment type="caution">
    <text evidence="2">The sequence shown here is derived from an EMBL/GenBank/DDBJ whole genome shotgun (WGS) entry which is preliminary data.</text>
</comment>
<accession>A0A2T2WTX5</accession>
<protein>
    <submittedName>
        <fullName evidence="2">Gamma-glutamylcyclotransferase</fullName>
    </submittedName>
</protein>
<evidence type="ECO:0000313" key="3">
    <source>
        <dbReference type="Proteomes" id="UP000242705"/>
    </source>
</evidence>
<dbReference type="Pfam" id="PF21986">
    <property type="entry name" value="AH_C"/>
    <property type="match status" value="1"/>
</dbReference>
<organism evidence="2 3">
    <name type="scientific">Sulfobacillus thermosulfidooxidans</name>
    <dbReference type="NCBI Taxonomy" id="28034"/>
    <lineage>
        <taxon>Bacteria</taxon>
        <taxon>Bacillati</taxon>
        <taxon>Bacillota</taxon>
        <taxon>Clostridia</taxon>
        <taxon>Eubacteriales</taxon>
        <taxon>Clostridiales Family XVII. Incertae Sedis</taxon>
        <taxon>Sulfobacillus</taxon>
    </lineage>
</organism>
<dbReference type="InterPro" id="IPR036568">
    <property type="entry name" value="GGCT-like_sf"/>
</dbReference>
<dbReference type="InterPro" id="IPR053844">
    <property type="entry name" value="AH_C"/>
</dbReference>
<gene>
    <name evidence="2" type="ORF">C7B47_11575</name>
</gene>
<dbReference type="Proteomes" id="UP000242705">
    <property type="component" value="Unassembled WGS sequence"/>
</dbReference>
<dbReference type="Gene3D" id="3.10.490.10">
    <property type="entry name" value="Gamma-glutamyl cyclotransferase-like"/>
    <property type="match status" value="1"/>
</dbReference>
<dbReference type="CDD" id="cd06661">
    <property type="entry name" value="GGCT_like"/>
    <property type="match status" value="1"/>
</dbReference>
<evidence type="ECO:0000313" key="2">
    <source>
        <dbReference type="EMBL" id="PSR25698.1"/>
    </source>
</evidence>
<dbReference type="GO" id="GO:0016740">
    <property type="term" value="F:transferase activity"/>
    <property type="evidence" value="ECO:0007669"/>
    <property type="project" value="UniProtKB-KW"/>
</dbReference>
<dbReference type="SUPFAM" id="SSF110857">
    <property type="entry name" value="Gamma-glutamyl cyclotransferase-like"/>
    <property type="match status" value="1"/>
</dbReference>
<reference evidence="2 3" key="1">
    <citation type="journal article" date="2014" name="BMC Genomics">
        <title>Comparison of environmental and isolate Sulfobacillus genomes reveals diverse carbon, sulfur, nitrogen, and hydrogen metabolisms.</title>
        <authorList>
            <person name="Justice N.B."/>
            <person name="Norman A."/>
            <person name="Brown C.T."/>
            <person name="Singh A."/>
            <person name="Thomas B.C."/>
            <person name="Banfield J.F."/>
        </authorList>
    </citation>
    <scope>NUCLEOTIDE SEQUENCE [LARGE SCALE GENOMIC DNA]</scope>
    <source>
        <strain evidence="2">AMDSBA5</strain>
    </source>
</reference>